<comment type="caution">
    <text evidence="2">The sequence shown here is derived from an EMBL/GenBank/DDBJ whole genome shotgun (WGS) entry which is preliminary data.</text>
</comment>
<feature type="region of interest" description="Disordered" evidence="1">
    <location>
        <begin position="178"/>
        <end position="230"/>
    </location>
</feature>
<evidence type="ECO:0000313" key="3">
    <source>
        <dbReference type="Proteomes" id="UP000886523"/>
    </source>
</evidence>
<reference evidence="2" key="1">
    <citation type="journal article" date="2020" name="Nat. Commun.">
        <title>Large-scale genome sequencing of mycorrhizal fungi provides insights into the early evolution of symbiotic traits.</title>
        <authorList>
            <person name="Miyauchi S."/>
            <person name="Kiss E."/>
            <person name="Kuo A."/>
            <person name="Drula E."/>
            <person name="Kohler A."/>
            <person name="Sanchez-Garcia M."/>
            <person name="Morin E."/>
            <person name="Andreopoulos B."/>
            <person name="Barry K.W."/>
            <person name="Bonito G."/>
            <person name="Buee M."/>
            <person name="Carver A."/>
            <person name="Chen C."/>
            <person name="Cichocki N."/>
            <person name="Clum A."/>
            <person name="Culley D."/>
            <person name="Crous P.W."/>
            <person name="Fauchery L."/>
            <person name="Girlanda M."/>
            <person name="Hayes R.D."/>
            <person name="Keri Z."/>
            <person name="LaButti K."/>
            <person name="Lipzen A."/>
            <person name="Lombard V."/>
            <person name="Magnuson J."/>
            <person name="Maillard F."/>
            <person name="Murat C."/>
            <person name="Nolan M."/>
            <person name="Ohm R.A."/>
            <person name="Pangilinan J."/>
            <person name="Pereira M.F."/>
            <person name="Perotto S."/>
            <person name="Peter M."/>
            <person name="Pfister S."/>
            <person name="Riley R."/>
            <person name="Sitrit Y."/>
            <person name="Stielow J.B."/>
            <person name="Szollosi G."/>
            <person name="Zifcakova L."/>
            <person name="Stursova M."/>
            <person name="Spatafora J.W."/>
            <person name="Tedersoo L."/>
            <person name="Vaario L.M."/>
            <person name="Yamada A."/>
            <person name="Yan M."/>
            <person name="Wang P."/>
            <person name="Xu J."/>
            <person name="Bruns T."/>
            <person name="Baldrian P."/>
            <person name="Vilgalys R."/>
            <person name="Dunand C."/>
            <person name="Henrissat B."/>
            <person name="Grigoriev I.V."/>
            <person name="Hibbett D."/>
            <person name="Nagy L.G."/>
            <person name="Martin F.M."/>
        </authorList>
    </citation>
    <scope>NUCLEOTIDE SEQUENCE</scope>
    <source>
        <strain evidence="2">UP504</strain>
    </source>
</reference>
<evidence type="ECO:0000313" key="2">
    <source>
        <dbReference type="EMBL" id="KAF9510699.1"/>
    </source>
</evidence>
<sequence>MCKTLFFLPHSLIHLYIRASPDQNRRGPAGTTALLHQLLVFVPGRLHLSLCSLQELPCTRISYIVKCTSTNPQGKGRTDKNSIRRRLKKRADMITMRLAVATEEARETLSRIRLESAWRSKCRAESALKSSMRAQADATAEYKRIRLELEESRKQLEGLQEANDALTKENQRLAEELKQRRWQPFPPAPPVEPPDEPRRRPPPVRAPSTSSIDSMTPPKRSKARKSLEAIRVQSASTIRPTHFLNHTRFSNPVPLQFD</sequence>
<accession>A0A9P6DTK9</accession>
<proteinExistence type="predicted"/>
<protein>
    <submittedName>
        <fullName evidence="2">Uncharacterized protein</fullName>
    </submittedName>
</protein>
<name>A0A9P6DTK9_9AGAM</name>
<dbReference type="EMBL" id="MU129012">
    <property type="protein sequence ID" value="KAF9510699.1"/>
    <property type="molecule type" value="Genomic_DNA"/>
</dbReference>
<evidence type="ECO:0000256" key="1">
    <source>
        <dbReference type="SAM" id="MobiDB-lite"/>
    </source>
</evidence>
<dbReference type="Proteomes" id="UP000886523">
    <property type="component" value="Unassembled WGS sequence"/>
</dbReference>
<organism evidence="2 3">
    <name type="scientific">Hydnum rufescens UP504</name>
    <dbReference type="NCBI Taxonomy" id="1448309"/>
    <lineage>
        <taxon>Eukaryota</taxon>
        <taxon>Fungi</taxon>
        <taxon>Dikarya</taxon>
        <taxon>Basidiomycota</taxon>
        <taxon>Agaricomycotina</taxon>
        <taxon>Agaricomycetes</taxon>
        <taxon>Cantharellales</taxon>
        <taxon>Hydnaceae</taxon>
        <taxon>Hydnum</taxon>
    </lineage>
</organism>
<gene>
    <name evidence="2" type="ORF">BS47DRAFT_51613</name>
</gene>
<dbReference type="AlphaFoldDB" id="A0A9P6DTK9"/>
<keyword evidence="3" id="KW-1185">Reference proteome</keyword>